<evidence type="ECO:0000256" key="3">
    <source>
        <dbReference type="ARBA" id="ARBA00022533"/>
    </source>
</evidence>
<comment type="catalytic activity">
    <reaction evidence="1">
        <text>[(1-&gt;4)-alpha-D-glucosyl](n) + phosphate = [(1-&gt;4)-alpha-D-glucosyl](n-1) + alpha-D-glucose 1-phosphate</text>
        <dbReference type="Rhea" id="RHEA:41732"/>
        <dbReference type="Rhea" id="RHEA-COMP:9584"/>
        <dbReference type="Rhea" id="RHEA-COMP:9586"/>
        <dbReference type="ChEBI" id="CHEBI:15444"/>
        <dbReference type="ChEBI" id="CHEBI:43474"/>
        <dbReference type="ChEBI" id="CHEBI:58601"/>
        <dbReference type="EC" id="2.4.1.1"/>
    </reaction>
</comment>
<evidence type="ECO:0000256" key="4">
    <source>
        <dbReference type="ARBA" id="ARBA00022676"/>
    </source>
</evidence>
<dbReference type="InterPro" id="IPR011834">
    <property type="entry name" value="Agluc_phsphrylas"/>
</dbReference>
<evidence type="ECO:0000256" key="1">
    <source>
        <dbReference type="ARBA" id="ARBA00001275"/>
    </source>
</evidence>
<dbReference type="InterPro" id="IPR052182">
    <property type="entry name" value="Glycogen/Maltodextrin_Phosph"/>
</dbReference>
<evidence type="ECO:0000313" key="7">
    <source>
        <dbReference type="EMBL" id="RXQ96217.1"/>
    </source>
</evidence>
<accession>A0A4Q1JNE4</accession>
<dbReference type="PANTHER" id="PTHR42655">
    <property type="entry name" value="GLYCOGEN PHOSPHORYLASE"/>
    <property type="match status" value="1"/>
</dbReference>
<protein>
    <submittedName>
        <fullName evidence="7">Alpha-glucan family phosphorylase</fullName>
    </submittedName>
</protein>
<dbReference type="GO" id="GO:0008184">
    <property type="term" value="F:glycogen phosphorylase activity"/>
    <property type="evidence" value="ECO:0007669"/>
    <property type="project" value="InterPro"/>
</dbReference>
<proteinExistence type="inferred from homology"/>
<evidence type="ECO:0000259" key="6">
    <source>
        <dbReference type="Pfam" id="PF11897"/>
    </source>
</evidence>
<dbReference type="InterPro" id="IPR008631">
    <property type="entry name" value="Glycogen_synth"/>
</dbReference>
<name>A0A4Q1JNE4_9BACT</name>
<dbReference type="Gene3D" id="3.40.50.2000">
    <property type="entry name" value="Glycogen Phosphorylase B"/>
    <property type="match status" value="4"/>
</dbReference>
<keyword evidence="4" id="KW-0328">Glycosyltransferase</keyword>
<dbReference type="NCBIfam" id="TIGR02094">
    <property type="entry name" value="more_P_ylases"/>
    <property type="match status" value="1"/>
</dbReference>
<comment type="caution">
    <text evidence="7">The sequence shown here is derived from an EMBL/GenBank/DDBJ whole genome shotgun (WGS) entry which is preliminary data.</text>
</comment>
<feature type="domain" description="DUF3417" evidence="6">
    <location>
        <begin position="584"/>
        <end position="685"/>
    </location>
</feature>
<dbReference type="Pfam" id="PF00343">
    <property type="entry name" value="Phosphorylase"/>
    <property type="match status" value="1"/>
</dbReference>
<evidence type="ECO:0000256" key="5">
    <source>
        <dbReference type="ARBA" id="ARBA00022679"/>
    </source>
</evidence>
<dbReference type="InterPro" id="IPR000811">
    <property type="entry name" value="Glyco_trans_35"/>
</dbReference>
<organism evidence="7 8">
    <name type="scientific">Ancylomarina salipaludis</name>
    <dbReference type="NCBI Taxonomy" id="2501299"/>
    <lineage>
        <taxon>Bacteria</taxon>
        <taxon>Pseudomonadati</taxon>
        <taxon>Bacteroidota</taxon>
        <taxon>Bacteroidia</taxon>
        <taxon>Marinilabiliales</taxon>
        <taxon>Marinifilaceae</taxon>
        <taxon>Ancylomarina</taxon>
    </lineage>
</organism>
<reference evidence="7 8" key="1">
    <citation type="submission" date="2019-01" db="EMBL/GenBank/DDBJ databases">
        <title>Ancylomarina salipaludis sp. nov., isolated from a salt marsh.</title>
        <authorList>
            <person name="Yoon J.-H."/>
        </authorList>
    </citation>
    <scope>NUCLEOTIDE SEQUENCE [LARGE SCALE GENOMIC DNA]</scope>
    <source>
        <strain evidence="7 8">SHSM-M15</strain>
    </source>
</reference>
<dbReference type="Proteomes" id="UP000289703">
    <property type="component" value="Unassembled WGS sequence"/>
</dbReference>
<evidence type="ECO:0000313" key="8">
    <source>
        <dbReference type="Proteomes" id="UP000289703"/>
    </source>
</evidence>
<dbReference type="OrthoDB" id="9760804at2"/>
<dbReference type="Pfam" id="PF05693">
    <property type="entry name" value="Glycogen_syn"/>
    <property type="match status" value="2"/>
</dbReference>
<keyword evidence="5" id="KW-0808">Transferase</keyword>
<evidence type="ECO:0000256" key="2">
    <source>
        <dbReference type="ARBA" id="ARBA00006047"/>
    </source>
</evidence>
<gene>
    <name evidence="7" type="primary">glgP</name>
    <name evidence="7" type="ORF">EO244_05125</name>
</gene>
<dbReference type="Pfam" id="PF11897">
    <property type="entry name" value="DUF3417"/>
    <property type="match status" value="1"/>
</dbReference>
<keyword evidence="8" id="KW-1185">Reference proteome</keyword>
<dbReference type="EMBL" id="SAXA01000003">
    <property type="protein sequence ID" value="RXQ96217.1"/>
    <property type="molecule type" value="Genomic_DNA"/>
</dbReference>
<dbReference type="RefSeq" id="WP_129253578.1">
    <property type="nucleotide sequence ID" value="NZ_SAXA01000003.1"/>
</dbReference>
<keyword evidence="3" id="KW-0021">Allosteric enzyme</keyword>
<dbReference type="PANTHER" id="PTHR42655:SF1">
    <property type="entry name" value="GLYCOGEN PHOSPHORYLASE"/>
    <property type="match status" value="1"/>
</dbReference>
<dbReference type="GO" id="GO:0004373">
    <property type="term" value="F:alpha-1,4-glucan glucosyltransferase (UDP-glucose donor) activity"/>
    <property type="evidence" value="ECO:0007669"/>
    <property type="project" value="InterPro"/>
</dbReference>
<dbReference type="InterPro" id="IPR024517">
    <property type="entry name" value="Glycogen_phosphorylase_DUF3417"/>
</dbReference>
<dbReference type="GO" id="GO:0030170">
    <property type="term" value="F:pyridoxal phosphate binding"/>
    <property type="evidence" value="ECO:0007669"/>
    <property type="project" value="InterPro"/>
</dbReference>
<comment type="similarity">
    <text evidence="2">Belongs to the glycogen phosphorylase family.</text>
</comment>
<dbReference type="SUPFAM" id="SSF53756">
    <property type="entry name" value="UDP-Glycosyltransferase/glycogen phosphorylase"/>
    <property type="match status" value="2"/>
</dbReference>
<dbReference type="GO" id="GO:0005978">
    <property type="term" value="P:glycogen biosynthetic process"/>
    <property type="evidence" value="ECO:0007669"/>
    <property type="project" value="InterPro"/>
</dbReference>
<sequence length="1415" mass="163292">MKEINAKPSHIFEVSWEICNKVGGIHTVISTKALSLKKTFGDNIIYIGPDFWNENNPCQEFEEDLTLFKEWRVQMADSGLNLKIGRWLIPGNPIAILIDFKSLIPRQNEIFTRLWEVYKLESLNAEWEYVEAALFGYASGMVIENFINAHLSDSDIPLAHFHEWMSGAGCLYIEMKSPKITTMFTTHATMMGRVLASNNENLYDNLSLFDTKLKAKQYHVESKCSLENAAANTADCLTTVSRITARECQQFYNRPVNIITPNGFEDDFVPTDSELEEKRSLARKKFKQVTEALIGHQLSVDTLFVGTSGRYEYKNKGIDIFLKSLAKLNQNRSLNREIVAYLLIPGDQKGPRQDLIKNIANSTNNHSLSSPFITHELNHPNHDFILNEIQQLGLNNSINDKVKVILCPTYLNGDDGIFNLSYYNLLVGLDLTVFPSYYEPWGYTPLESIAFKVPTITTTLAGFGKWVNETDNFHFNNSGIEVLERTDTNTPELIDNLSLSILYLSKNYTTDLQQIRNEAQNFSKKALWGNFINYYYQAYKIAIQNNVYHSIAGRDINFNELNQQLEIPKTNQLNWRKLFIGSNLPESIKGLEELSMNLWWSWNQNARQLFKTINPELWLKCNMNPILLLKQLSSKRLQELVNNDNFITNYKSVYQDFNDYMSIKPDENQAKIAYFSMEYGLNENLKIYSGGLGILAGDYLKEASDSNINMIGIGLMYRLGYFTQTLSINGEQQVTLEEQKFTHLPMTLMRDLSGLPLTIGVELANHRVLAKIFRVDVGRVSLYLLDTDTEANADEDKGITHQLYGGDWDNRIKQEIMLGIGGIRTLKALGIYPDLYHCNEGHAALINVERLIQLTTQSHTYAEALEIVRTSSLFTTHTPVPAGHDMFDEGMIRYYLPHVPSQLGINCEQFLALGRVNPKNHNEKFSMSNLAANTSHQINGVSWLHGKVSRQMFNNLYGGYFPEESHIGYVTNGVHYPSWTAKEWRSLYELEFSENFIKDQSNPEHWKKIYEVSDERIWEIRTKLRKKLINYIKIRFQKSWIRRYEDPRRMLNIIESINENALTIGFARRFATYKRAHLLFSDLDRLSKLLNNPEYPVQFIFAGKAHPADKAGQDLIQNIVQISHRPEFAGKILFLENYDIVLGKRLVKGVDIWMNTPTRPLEASGTSGEKAVMNGVLNFSVLDGWWLEGYKEGAGWAITEKKTYENQEFQDQLDAQTIYSIFENDIIPLFFDRENGNLPVKWIQYIKKCIAEIAPHYTTKRMIDDYIQKFYSEMFKNVKILQENNFQRAKDIVKWKLHILKHWNKIEVISVDAPNTRKKQYLAGENYNIEVVLDLKELINDSIGIELVFQSAMDHENLGEIQKRELVLEKKINNLAFYKLALPLEDAGVFNFGLRMYAKNTNLPHRQDFSYVRWL</sequence>